<protein>
    <submittedName>
        <fullName evidence="2">Uncharacterized protein</fullName>
    </submittedName>
</protein>
<name>E6TVL0_EVAC2</name>
<dbReference type="STRING" id="649639.Bcell_3901"/>
<accession>E6TVL0</accession>
<dbReference type="AlphaFoldDB" id="E6TVL0"/>
<proteinExistence type="predicted"/>
<evidence type="ECO:0000313" key="3">
    <source>
        <dbReference type="Proteomes" id="UP000001401"/>
    </source>
</evidence>
<feature type="transmembrane region" description="Helical" evidence="1">
    <location>
        <begin position="6"/>
        <end position="26"/>
    </location>
</feature>
<organism evidence="2 3">
    <name type="scientific">Evansella cellulosilytica (strain ATCC 21833 / DSM 2522 / FERM P-1141 / JCM 9156 / N-4)</name>
    <name type="common">Bacillus cellulosilyticus</name>
    <dbReference type="NCBI Taxonomy" id="649639"/>
    <lineage>
        <taxon>Bacteria</taxon>
        <taxon>Bacillati</taxon>
        <taxon>Bacillota</taxon>
        <taxon>Bacilli</taxon>
        <taxon>Bacillales</taxon>
        <taxon>Bacillaceae</taxon>
        <taxon>Evansella</taxon>
    </lineage>
</organism>
<gene>
    <name evidence="2" type="ordered locus">Bcell_3901</name>
</gene>
<dbReference type="KEGG" id="bco:Bcell_3901"/>
<evidence type="ECO:0000313" key="2">
    <source>
        <dbReference type="EMBL" id="ADU32138.1"/>
    </source>
</evidence>
<keyword evidence="1" id="KW-0812">Transmembrane</keyword>
<dbReference type="Proteomes" id="UP000001401">
    <property type="component" value="Chromosome"/>
</dbReference>
<keyword evidence="1" id="KW-0472">Membrane</keyword>
<reference evidence="2" key="1">
    <citation type="submission" date="2010-12" db="EMBL/GenBank/DDBJ databases">
        <title>Complete sequence of Bacillus cellulosilyticus DSM 2522.</title>
        <authorList>
            <consortium name="US DOE Joint Genome Institute"/>
            <person name="Lucas S."/>
            <person name="Copeland A."/>
            <person name="Lapidus A."/>
            <person name="Cheng J.-F."/>
            <person name="Bruce D."/>
            <person name="Goodwin L."/>
            <person name="Pitluck S."/>
            <person name="Chertkov O."/>
            <person name="Detter J.C."/>
            <person name="Han C."/>
            <person name="Tapia R."/>
            <person name="Land M."/>
            <person name="Hauser L."/>
            <person name="Jeffries C."/>
            <person name="Kyrpides N."/>
            <person name="Ivanova N."/>
            <person name="Mikhailova N."/>
            <person name="Brumm P."/>
            <person name="Mead D."/>
            <person name="Woyke T."/>
        </authorList>
    </citation>
    <scope>NUCLEOTIDE SEQUENCE [LARGE SCALE GENOMIC DNA]</scope>
    <source>
        <strain evidence="2">DSM 2522</strain>
    </source>
</reference>
<dbReference type="HOGENOM" id="CLU_3324390_0_0_9"/>
<dbReference type="EMBL" id="CP002394">
    <property type="protein sequence ID" value="ADU32138.1"/>
    <property type="molecule type" value="Genomic_DNA"/>
</dbReference>
<keyword evidence="1" id="KW-1133">Transmembrane helix</keyword>
<keyword evidence="3" id="KW-1185">Reference proteome</keyword>
<sequence length="38" mass="4556">MKLNKIHYIAIIGQMGTDLVYFFLYLENREKVCVHLKL</sequence>
<evidence type="ECO:0000256" key="1">
    <source>
        <dbReference type="SAM" id="Phobius"/>
    </source>
</evidence>